<dbReference type="InterPro" id="IPR050313">
    <property type="entry name" value="Carb_Metab_HTH_regulators"/>
</dbReference>
<keyword evidence="6" id="KW-1185">Reference proteome</keyword>
<evidence type="ECO:0000256" key="1">
    <source>
        <dbReference type="ARBA" id="ARBA00023015"/>
    </source>
</evidence>
<dbReference type="SMART" id="SM01134">
    <property type="entry name" value="DeoRC"/>
    <property type="match status" value="1"/>
</dbReference>
<dbReference type="SUPFAM" id="SSF46785">
    <property type="entry name" value="Winged helix' DNA-binding domain"/>
    <property type="match status" value="1"/>
</dbReference>
<name>A0A9E8LUT0_9BACI</name>
<dbReference type="InterPro" id="IPR037171">
    <property type="entry name" value="NagB/RpiA_transferase-like"/>
</dbReference>
<evidence type="ECO:0000256" key="2">
    <source>
        <dbReference type="ARBA" id="ARBA00023125"/>
    </source>
</evidence>
<keyword evidence="2 5" id="KW-0238">DNA-binding</keyword>
<sequence>MLTVERHKLIIEKLKEKNVVTIQELVKLTNTSESTIRRDLAVLEKEKYLKRVHGGAERLRGKLTEPNVEEKSTKFIREKRIIAKHAANLIENGDCIFLDAGTTTFQMIDFLQEDQNIVVVTNGLHHIDKLIKKGIRSYIVGGYMKPTTGAVVGSGALFSINEYRFDKCFLGVNGIHRELGYTTPDPEEAAIKQRAIQLAGDTYVLADHSKFNEISFAKIADLSVASIITDQLEFEQQNLFLQKTNIEVVKK</sequence>
<dbReference type="Pfam" id="PF00455">
    <property type="entry name" value="DeoRC"/>
    <property type="match status" value="1"/>
</dbReference>
<keyword evidence="3" id="KW-0804">Transcription</keyword>
<dbReference type="SMART" id="SM00420">
    <property type="entry name" value="HTH_DEOR"/>
    <property type="match status" value="1"/>
</dbReference>
<proteinExistence type="predicted"/>
<keyword evidence="1" id="KW-0805">Transcription regulation</keyword>
<evidence type="ECO:0000259" key="4">
    <source>
        <dbReference type="PROSITE" id="PS51000"/>
    </source>
</evidence>
<dbReference type="SUPFAM" id="SSF100950">
    <property type="entry name" value="NagB/RpiA/CoA transferase-like"/>
    <property type="match status" value="1"/>
</dbReference>
<dbReference type="RefSeq" id="WP_275417659.1">
    <property type="nucleotide sequence ID" value="NZ_CP106878.1"/>
</dbReference>
<dbReference type="GO" id="GO:0003700">
    <property type="term" value="F:DNA-binding transcription factor activity"/>
    <property type="evidence" value="ECO:0007669"/>
    <property type="project" value="InterPro"/>
</dbReference>
<dbReference type="PANTHER" id="PTHR30363:SF56">
    <property type="entry name" value="TRANSCRIPTIONAL REGULATOR, DEOR FAMILY"/>
    <property type="match status" value="1"/>
</dbReference>
<dbReference type="InterPro" id="IPR014036">
    <property type="entry name" value="DeoR-like_C"/>
</dbReference>
<evidence type="ECO:0000313" key="5">
    <source>
        <dbReference type="EMBL" id="WAA09877.1"/>
    </source>
</evidence>
<dbReference type="AlphaFoldDB" id="A0A9E8LUT0"/>
<dbReference type="InterPro" id="IPR001034">
    <property type="entry name" value="DeoR_HTH"/>
</dbReference>
<dbReference type="InterPro" id="IPR036390">
    <property type="entry name" value="WH_DNA-bd_sf"/>
</dbReference>
<dbReference type="Pfam" id="PF08220">
    <property type="entry name" value="HTH_DeoR"/>
    <property type="match status" value="1"/>
</dbReference>
<evidence type="ECO:0000313" key="6">
    <source>
        <dbReference type="Proteomes" id="UP001164718"/>
    </source>
</evidence>
<feature type="domain" description="HTH deoR-type" evidence="4">
    <location>
        <begin position="3"/>
        <end position="58"/>
    </location>
</feature>
<reference evidence="5" key="1">
    <citation type="submission" date="2022-09" db="EMBL/GenBank/DDBJ databases">
        <title>Complete Genomes of Fervidibacillus albus and Fervidibacillus halotolerans isolated from tidal flat sediments.</title>
        <authorList>
            <person name="Kwon K.K."/>
            <person name="Yang S.-H."/>
            <person name="Park M.J."/>
            <person name="Oh H.-M."/>
        </authorList>
    </citation>
    <scope>NUCLEOTIDE SEQUENCE</scope>
    <source>
        <strain evidence="5">MEBiC13591</strain>
    </source>
</reference>
<dbReference type="GO" id="GO:0003677">
    <property type="term" value="F:DNA binding"/>
    <property type="evidence" value="ECO:0007669"/>
    <property type="project" value="UniProtKB-KW"/>
</dbReference>
<dbReference type="InterPro" id="IPR036388">
    <property type="entry name" value="WH-like_DNA-bd_sf"/>
</dbReference>
<protein>
    <submittedName>
        <fullName evidence="5">DeoR/GlpR family DNA-binding transcription regulator</fullName>
    </submittedName>
</protein>
<dbReference type="KEGG" id="faf:OE104_00390"/>
<accession>A0A9E8LUT0</accession>
<dbReference type="PRINTS" id="PR00037">
    <property type="entry name" value="HTHLACR"/>
</dbReference>
<dbReference type="Gene3D" id="3.40.50.1360">
    <property type="match status" value="1"/>
</dbReference>
<dbReference type="Gene3D" id="1.10.10.10">
    <property type="entry name" value="Winged helix-like DNA-binding domain superfamily/Winged helix DNA-binding domain"/>
    <property type="match status" value="1"/>
</dbReference>
<dbReference type="Proteomes" id="UP001164718">
    <property type="component" value="Chromosome"/>
</dbReference>
<organism evidence="5 6">
    <name type="scientific">Fervidibacillus albus</name>
    <dbReference type="NCBI Taxonomy" id="2980026"/>
    <lineage>
        <taxon>Bacteria</taxon>
        <taxon>Bacillati</taxon>
        <taxon>Bacillota</taxon>
        <taxon>Bacilli</taxon>
        <taxon>Bacillales</taxon>
        <taxon>Bacillaceae</taxon>
        <taxon>Fervidibacillus</taxon>
    </lineage>
</organism>
<dbReference type="EMBL" id="CP106878">
    <property type="protein sequence ID" value="WAA09877.1"/>
    <property type="molecule type" value="Genomic_DNA"/>
</dbReference>
<dbReference type="PROSITE" id="PS00894">
    <property type="entry name" value="HTH_DEOR_1"/>
    <property type="match status" value="1"/>
</dbReference>
<dbReference type="PROSITE" id="PS51000">
    <property type="entry name" value="HTH_DEOR_2"/>
    <property type="match status" value="1"/>
</dbReference>
<dbReference type="PANTHER" id="PTHR30363">
    <property type="entry name" value="HTH-TYPE TRANSCRIPTIONAL REGULATOR SRLR-RELATED"/>
    <property type="match status" value="1"/>
</dbReference>
<dbReference type="InterPro" id="IPR018356">
    <property type="entry name" value="Tscrpt_reg_HTH_DeoR_CS"/>
</dbReference>
<evidence type="ECO:0000256" key="3">
    <source>
        <dbReference type="ARBA" id="ARBA00023163"/>
    </source>
</evidence>
<gene>
    <name evidence="5" type="ORF">OE104_00390</name>
</gene>